<gene>
    <name evidence="1" type="ORF">NZK81_04380</name>
</gene>
<reference evidence="1" key="1">
    <citation type="submission" date="2022-09" db="EMBL/GenBank/DDBJ databases">
        <title>Novosphingobium sp. Nov., a polycyclic aromatic hydrocarbon-degrading bacterium isolated form mangrove sediments in HongKong.</title>
        <authorList>
            <person name="Hu Z."/>
        </authorList>
    </citation>
    <scope>NUCLEOTIDE SEQUENCE</scope>
    <source>
        <strain evidence="1">HK4-1</strain>
    </source>
</reference>
<dbReference type="InterPro" id="IPR027417">
    <property type="entry name" value="P-loop_NTPase"/>
</dbReference>
<dbReference type="SUPFAM" id="SSF52540">
    <property type="entry name" value="P-loop containing nucleoside triphosphate hydrolases"/>
    <property type="match status" value="1"/>
</dbReference>
<evidence type="ECO:0000313" key="2">
    <source>
        <dbReference type="Proteomes" id="UP001165583"/>
    </source>
</evidence>
<dbReference type="EMBL" id="JANZXA010000002">
    <property type="protein sequence ID" value="MCT2398779.1"/>
    <property type="molecule type" value="Genomic_DNA"/>
</dbReference>
<comment type="caution">
    <text evidence="1">The sequence shown here is derived from an EMBL/GenBank/DDBJ whole genome shotgun (WGS) entry which is preliminary data.</text>
</comment>
<dbReference type="InterPro" id="IPR052736">
    <property type="entry name" value="Stf3_sulfotransferase"/>
</dbReference>
<proteinExistence type="predicted"/>
<organism evidence="1 2">
    <name type="scientific">Novosphingobium mangrovi</name>
    <name type="common">ex Huang et al. 2023</name>
    <dbReference type="NCBI Taxonomy" id="2976432"/>
    <lineage>
        <taxon>Bacteria</taxon>
        <taxon>Pseudomonadati</taxon>
        <taxon>Pseudomonadota</taxon>
        <taxon>Alphaproteobacteria</taxon>
        <taxon>Sphingomonadales</taxon>
        <taxon>Sphingomonadaceae</taxon>
        <taxon>Novosphingobium</taxon>
    </lineage>
</organism>
<protein>
    <submittedName>
        <fullName evidence="1">Sulfotransferase</fullName>
    </submittedName>
</protein>
<dbReference type="RefSeq" id="WP_260044257.1">
    <property type="nucleotide sequence ID" value="NZ_JANZXA010000002.1"/>
</dbReference>
<evidence type="ECO:0000313" key="1">
    <source>
        <dbReference type="EMBL" id="MCT2398779.1"/>
    </source>
</evidence>
<sequence length="392" mass="44411">MLDASAIIAEAEAKAGIADTDPGVAGNLERLVAAIGETFPLSEAGEARVRATFLMDATNRLESLKWLRDYPEIGDEPIEAPVFLMGLPRSGTTYFQYLFDRDPRFRLIRTWESTMPSPPPGFDPASIEVRRAAWRELQKARPHFEGFEALHLYDEDGSDECHAFLQQSWGAAGLHNLFRVPQYFDWLLDELDLVETYKVHKRQLQCLQWRNDRKPWALKYPNHIVAMNEILEVYPDARFVMTHRDPAQVVASISKMTWNLRSMYAASPVEREEVGRDMLHFIQRHIDRIMAFDAGPHTDRVVHVDYYALVADPVGEMRRIHAGIGIETPDAVAKAVGDWHANNPKNARGRNDYSLGQYGLDPDALREQFAPYVARFAIPAEAEGLGRIGAPT</sequence>
<dbReference type="PANTHER" id="PTHR36451:SF1">
    <property type="entry name" value="OMEGA-HYDROXY-BETA-DIHYDROMENAQUINONE-9 SULFOTRANSFERASE STF3"/>
    <property type="match status" value="1"/>
</dbReference>
<dbReference type="Proteomes" id="UP001165583">
    <property type="component" value="Unassembled WGS sequence"/>
</dbReference>
<accession>A0ABT2I1V5</accession>
<dbReference type="PANTHER" id="PTHR36451">
    <property type="entry name" value="PAPS-DEPENDENT SULFOTRANSFERASE STF3"/>
    <property type="match status" value="1"/>
</dbReference>
<keyword evidence="2" id="KW-1185">Reference proteome</keyword>
<dbReference type="Gene3D" id="3.40.50.300">
    <property type="entry name" value="P-loop containing nucleotide triphosphate hydrolases"/>
    <property type="match status" value="1"/>
</dbReference>
<dbReference type="Pfam" id="PF13469">
    <property type="entry name" value="Sulfotransfer_3"/>
    <property type="match status" value="1"/>
</dbReference>
<name>A0ABT2I1V5_9SPHN</name>